<dbReference type="Proteomes" id="UP001500893">
    <property type="component" value="Unassembled WGS sequence"/>
</dbReference>
<sequence>MTATISPTPIPGSPAFSTSLRIPSAPPGSSPTAVLDPLSGLITGGLTNRPYWPAGLGAVLFGGQMQPTPVSALWLMAAGRDCLRTSHVNRLMVEAALLRTMSETDSAVQTAWDSEEDHEVRDPAARPQIPAVSAPPTAR</sequence>
<evidence type="ECO:0000313" key="3">
    <source>
        <dbReference type="Proteomes" id="UP001500893"/>
    </source>
</evidence>
<reference evidence="3" key="1">
    <citation type="journal article" date="2019" name="Int. J. Syst. Evol. Microbiol.">
        <title>The Global Catalogue of Microorganisms (GCM) 10K type strain sequencing project: providing services to taxonomists for standard genome sequencing and annotation.</title>
        <authorList>
            <consortium name="The Broad Institute Genomics Platform"/>
            <consortium name="The Broad Institute Genome Sequencing Center for Infectious Disease"/>
            <person name="Wu L."/>
            <person name="Ma J."/>
        </authorList>
    </citation>
    <scope>NUCLEOTIDE SEQUENCE [LARGE SCALE GENOMIC DNA]</scope>
    <source>
        <strain evidence="3">JCM 11574</strain>
    </source>
</reference>
<comment type="caution">
    <text evidence="2">The sequence shown here is derived from an EMBL/GenBank/DDBJ whole genome shotgun (WGS) entry which is preliminary data.</text>
</comment>
<evidence type="ECO:0000256" key="1">
    <source>
        <dbReference type="SAM" id="MobiDB-lite"/>
    </source>
</evidence>
<dbReference type="EMBL" id="BAAAVM010000013">
    <property type="protein sequence ID" value="GAA3127698.1"/>
    <property type="molecule type" value="Genomic_DNA"/>
</dbReference>
<proteinExistence type="predicted"/>
<evidence type="ECO:0000313" key="2">
    <source>
        <dbReference type="EMBL" id="GAA3127698.1"/>
    </source>
</evidence>
<accession>A0ABP6MVP9</accession>
<feature type="region of interest" description="Disordered" evidence="1">
    <location>
        <begin position="1"/>
        <end position="31"/>
    </location>
</feature>
<gene>
    <name evidence="2" type="ORF">GCM10010521_12670</name>
</gene>
<name>A0ABP6MVP9_9ACTN</name>
<protein>
    <submittedName>
        <fullName evidence="2">DUF5994 family protein</fullName>
    </submittedName>
</protein>
<feature type="region of interest" description="Disordered" evidence="1">
    <location>
        <begin position="104"/>
        <end position="139"/>
    </location>
</feature>
<organism evidence="2 3">
    <name type="scientific">Streptomyces rameus</name>
    <dbReference type="NCBI Taxonomy" id="68261"/>
    <lineage>
        <taxon>Bacteria</taxon>
        <taxon>Bacillati</taxon>
        <taxon>Actinomycetota</taxon>
        <taxon>Actinomycetes</taxon>
        <taxon>Kitasatosporales</taxon>
        <taxon>Streptomycetaceae</taxon>
        <taxon>Streptomyces</taxon>
    </lineage>
</organism>
<keyword evidence="3" id="KW-1185">Reference proteome</keyword>